<accession>A0ACB7SX55</accession>
<comment type="caution">
    <text evidence="1">The sequence shown here is derived from an EMBL/GenBank/DDBJ whole genome shotgun (WGS) entry which is preliminary data.</text>
</comment>
<keyword evidence="2" id="KW-1185">Reference proteome</keyword>
<proteinExistence type="predicted"/>
<gene>
    <name evidence="1" type="ORF">HPB50_016503</name>
</gene>
<evidence type="ECO:0000313" key="2">
    <source>
        <dbReference type="Proteomes" id="UP000821845"/>
    </source>
</evidence>
<reference evidence="1" key="1">
    <citation type="submission" date="2020-05" db="EMBL/GenBank/DDBJ databases">
        <title>Large-scale comparative analyses of tick genomes elucidate their genetic diversity and vector capacities.</title>
        <authorList>
            <person name="Jia N."/>
            <person name="Wang J."/>
            <person name="Shi W."/>
            <person name="Du L."/>
            <person name="Sun Y."/>
            <person name="Zhan W."/>
            <person name="Jiang J."/>
            <person name="Wang Q."/>
            <person name="Zhang B."/>
            <person name="Ji P."/>
            <person name="Sakyi L.B."/>
            <person name="Cui X."/>
            <person name="Yuan T."/>
            <person name="Jiang B."/>
            <person name="Yang W."/>
            <person name="Lam T.T.-Y."/>
            <person name="Chang Q."/>
            <person name="Ding S."/>
            <person name="Wang X."/>
            <person name="Zhu J."/>
            <person name="Ruan X."/>
            <person name="Zhao L."/>
            <person name="Wei J."/>
            <person name="Que T."/>
            <person name="Du C."/>
            <person name="Cheng J."/>
            <person name="Dai P."/>
            <person name="Han X."/>
            <person name="Huang E."/>
            <person name="Gao Y."/>
            <person name="Liu J."/>
            <person name="Shao H."/>
            <person name="Ye R."/>
            <person name="Li L."/>
            <person name="Wei W."/>
            <person name="Wang X."/>
            <person name="Wang C."/>
            <person name="Yang T."/>
            <person name="Huo Q."/>
            <person name="Li W."/>
            <person name="Guo W."/>
            <person name="Chen H."/>
            <person name="Zhou L."/>
            <person name="Ni X."/>
            <person name="Tian J."/>
            <person name="Zhou Y."/>
            <person name="Sheng Y."/>
            <person name="Liu T."/>
            <person name="Pan Y."/>
            <person name="Xia L."/>
            <person name="Li J."/>
            <person name="Zhao F."/>
            <person name="Cao W."/>
        </authorList>
    </citation>
    <scope>NUCLEOTIDE SEQUENCE</scope>
    <source>
        <strain evidence="1">Hyas-2018</strain>
    </source>
</reference>
<name>A0ACB7SX55_HYAAI</name>
<organism evidence="1 2">
    <name type="scientific">Hyalomma asiaticum</name>
    <name type="common">Tick</name>
    <dbReference type="NCBI Taxonomy" id="266040"/>
    <lineage>
        <taxon>Eukaryota</taxon>
        <taxon>Metazoa</taxon>
        <taxon>Ecdysozoa</taxon>
        <taxon>Arthropoda</taxon>
        <taxon>Chelicerata</taxon>
        <taxon>Arachnida</taxon>
        <taxon>Acari</taxon>
        <taxon>Parasitiformes</taxon>
        <taxon>Ixodida</taxon>
        <taxon>Ixodoidea</taxon>
        <taxon>Ixodidae</taxon>
        <taxon>Hyalomminae</taxon>
        <taxon>Hyalomma</taxon>
    </lineage>
</organism>
<protein>
    <submittedName>
        <fullName evidence="1">Uncharacterized protein</fullName>
    </submittedName>
</protein>
<dbReference type="EMBL" id="CM023482">
    <property type="protein sequence ID" value="KAH6939195.1"/>
    <property type="molecule type" value="Genomic_DNA"/>
</dbReference>
<dbReference type="Proteomes" id="UP000821845">
    <property type="component" value="Chromosome 2"/>
</dbReference>
<sequence>MQEIIAKTIRRSKKAVGNLEIHIHFWLGAQTSQDEAGVAAYKTVELDDFLGGSPVQHREVQGFESQRFLSYFPRGMRIQNGGVASGLAHIEDQTVARMYHVKGKRRPIVKELPGVSWSHMNDGDVFIIDARTIIFVWTGRYANHVEKIQGAVTAQQLKAEHGEGTIVIVEDAQEKLLGSPEKEAISSCCNIFACLVLCVQYFNHLLPLEDKLVRSHREVLKDEVAESQHRGDVKLYRCSDEGGTLRVTEVKAGPLDQNDLNTQVFRVKNLELVPVDVREHGRFFSSCCYVIAYVYESGTKEDCIIYSWLGKNSTNDEHVTAEAKALELDDRFNGQATLVRLAQGHETPHFMMIFSGQMIVFEDGDSNHYNGGGIHNGNGASDWAGYATNMYLLKVHGTTEHNTKAVQVPFTAASLNSGDVFLLFCGSAVYLWAGRKSTGDEREMAKKIATGSGRQDVYSTPLQNCREIILVSEGQEKQEFWDAIGGKLPYTSEKNVQEESGSRAARLFNLWDIKGNYAPREVVDFDQSDLLDDEVMLVDAWHTLFIWIGSEAKKEHRKLVYHSAEEYLRTDPSGRPITIPIACVKQNMEPPNFIGLFNSWDENFWKTLPTYQSIKNEIEESNQTALAMQQQAAMYRNSRSEVEKFPFDKLHVKNPEQLPACVDPANKELYLNDEDFQRIFAMTYEQFDVLPRWKKLDLKKKVGLF</sequence>
<evidence type="ECO:0000313" key="1">
    <source>
        <dbReference type="EMBL" id="KAH6939195.1"/>
    </source>
</evidence>